<dbReference type="PANTHER" id="PTHR43547:SF2">
    <property type="entry name" value="HYBRID SIGNAL TRANSDUCTION HISTIDINE KINASE C"/>
    <property type="match status" value="1"/>
</dbReference>
<dbReference type="PROSITE" id="PS50109">
    <property type="entry name" value="HIS_KIN"/>
    <property type="match status" value="1"/>
</dbReference>
<dbReference type="SMART" id="SM00387">
    <property type="entry name" value="HATPase_c"/>
    <property type="match status" value="1"/>
</dbReference>
<evidence type="ECO:0000313" key="4">
    <source>
        <dbReference type="EMBL" id="MBU5676017.1"/>
    </source>
</evidence>
<feature type="transmembrane region" description="Helical" evidence="2">
    <location>
        <begin position="55"/>
        <end position="74"/>
    </location>
</feature>
<keyword evidence="1" id="KW-0597">Phosphoprotein</keyword>
<dbReference type="Pfam" id="PF02518">
    <property type="entry name" value="HATPase_c"/>
    <property type="match status" value="1"/>
</dbReference>
<keyword evidence="5" id="KW-1185">Reference proteome</keyword>
<protein>
    <submittedName>
        <fullName evidence="4">GHKL domain-containing protein</fullName>
    </submittedName>
</protein>
<reference evidence="4 5" key="1">
    <citation type="submission" date="2021-06" db="EMBL/GenBank/DDBJ databases">
        <authorList>
            <person name="Sun Q."/>
            <person name="Li D."/>
        </authorList>
    </citation>
    <scope>NUCLEOTIDE SEQUENCE [LARGE SCALE GENOMIC DNA]</scope>
    <source>
        <strain evidence="4 5">MSJ-5</strain>
    </source>
</reference>
<accession>A0ABS6G0J4</accession>
<dbReference type="PANTHER" id="PTHR43547">
    <property type="entry name" value="TWO-COMPONENT HISTIDINE KINASE"/>
    <property type="match status" value="1"/>
</dbReference>
<evidence type="ECO:0000256" key="1">
    <source>
        <dbReference type="ARBA" id="ARBA00022553"/>
    </source>
</evidence>
<name>A0ABS6G0J4_9FIRM</name>
<feature type="domain" description="Histidine kinase" evidence="3">
    <location>
        <begin position="191"/>
        <end position="299"/>
    </location>
</feature>
<evidence type="ECO:0000313" key="5">
    <source>
        <dbReference type="Proteomes" id="UP000779508"/>
    </source>
</evidence>
<comment type="caution">
    <text evidence="4">The sequence shown here is derived from an EMBL/GenBank/DDBJ whole genome shotgun (WGS) entry which is preliminary data.</text>
</comment>
<dbReference type="Proteomes" id="UP000779508">
    <property type="component" value="Unassembled WGS sequence"/>
</dbReference>
<keyword evidence="2" id="KW-0812">Transmembrane</keyword>
<keyword evidence="2" id="KW-0472">Membrane</keyword>
<dbReference type="InterPro" id="IPR003594">
    <property type="entry name" value="HATPase_dom"/>
</dbReference>
<dbReference type="EMBL" id="JAHLQK010000002">
    <property type="protein sequence ID" value="MBU5676017.1"/>
    <property type="molecule type" value="Genomic_DNA"/>
</dbReference>
<gene>
    <name evidence="4" type="ORF">KQI88_06280</name>
</gene>
<organism evidence="4 5">
    <name type="scientific">Alkaliphilus flagellatus</name>
    <dbReference type="NCBI Taxonomy" id="2841507"/>
    <lineage>
        <taxon>Bacteria</taxon>
        <taxon>Bacillati</taxon>
        <taxon>Bacillota</taxon>
        <taxon>Clostridia</taxon>
        <taxon>Peptostreptococcales</taxon>
        <taxon>Natronincolaceae</taxon>
        <taxon>Alkaliphilus</taxon>
    </lineage>
</organism>
<evidence type="ECO:0000259" key="3">
    <source>
        <dbReference type="PROSITE" id="PS50109"/>
    </source>
</evidence>
<proteinExistence type="predicted"/>
<keyword evidence="2" id="KW-1133">Transmembrane helix</keyword>
<sequence length="299" mass="34844">MKTKIFRLSLNDKKDNVKMLFLAQVFVIIATMVYFSLAKWNMIEEQHHPIAGDRVLMALLILCGVVGIGSMYLFNEVVKLIEKEKDYELQRIKIVQMQEFNDLLRAQKHDFSNNLQVIWGMLSLGKADKAKAYLENYTNMLKIDEEELEEINQINNTYLYTLFLNKCYMCKDMEIDIHYSIDPNISLDRFNPIDLIRIFGNLIDNAIYAVKELEKQYREILVDIYCDDNNYFFSVCNKGSVIPNDMKNKIFKQGFTTKGNNGSGMGLYNVNQLTNKYRGKVWVESNEHSGTQFVVNIPK</sequence>
<dbReference type="Pfam" id="PF14689">
    <property type="entry name" value="SPOB_a"/>
    <property type="match status" value="1"/>
</dbReference>
<dbReference type="RefSeq" id="WP_216415501.1">
    <property type="nucleotide sequence ID" value="NZ_JAHLQK010000002.1"/>
</dbReference>
<dbReference type="InterPro" id="IPR005467">
    <property type="entry name" value="His_kinase_dom"/>
</dbReference>
<feature type="transmembrane region" description="Helical" evidence="2">
    <location>
        <begin position="20"/>
        <end position="43"/>
    </location>
</feature>
<dbReference type="InterPro" id="IPR039506">
    <property type="entry name" value="SPOB_a"/>
</dbReference>
<evidence type="ECO:0000256" key="2">
    <source>
        <dbReference type="SAM" id="Phobius"/>
    </source>
</evidence>